<evidence type="ECO:0000313" key="2">
    <source>
        <dbReference type="Proteomes" id="UP000798662"/>
    </source>
</evidence>
<dbReference type="EMBL" id="CM020618">
    <property type="protein sequence ID" value="KAK1862494.1"/>
    <property type="molecule type" value="Genomic_DNA"/>
</dbReference>
<keyword evidence="2" id="KW-1185">Reference proteome</keyword>
<comment type="caution">
    <text evidence="1">The sequence shown here is derived from an EMBL/GenBank/DDBJ whole genome shotgun (WGS) entry which is preliminary data.</text>
</comment>
<organism evidence="1 2">
    <name type="scientific">Pyropia yezoensis</name>
    <name type="common">Susabi-nori</name>
    <name type="synonym">Porphyra yezoensis</name>
    <dbReference type="NCBI Taxonomy" id="2788"/>
    <lineage>
        <taxon>Eukaryota</taxon>
        <taxon>Rhodophyta</taxon>
        <taxon>Bangiophyceae</taxon>
        <taxon>Bangiales</taxon>
        <taxon>Bangiaceae</taxon>
        <taxon>Pyropia</taxon>
    </lineage>
</organism>
<dbReference type="Proteomes" id="UP000798662">
    <property type="component" value="Chromosome 1"/>
</dbReference>
<proteinExistence type="predicted"/>
<evidence type="ECO:0000313" key="1">
    <source>
        <dbReference type="EMBL" id="KAK1862494.1"/>
    </source>
</evidence>
<name>A0ACC3BXR3_PYRYE</name>
<sequence>MGHLRRVSPHLARPGRQRAPDVRSGGRSLLPPVPPLRAQARPLGSHEGPPPGSGPPALAGFCAHRLHGRLRVGGHGRPPGIQVRRHVWPAPRDFPLPTLGHTSPPPQGSCHRHDVLGVAGVPHRHGPPPPPPPAAPPRRGGRGGPLPPPSGLIPPPVDPGPRAPAILRPGSILFGGRPPRPLLLARPVPLLRRRQRPVANTPDVRSADGDDLVDGAGYIHRSGAGLVAAADRGRADDRRVQLRVGGRAEPVGARSGILLLGGTSRPHQRAGTSRPRQGTGLLPVHPRSWGPSPPAGQHGERGSHQQHDYPVAGPQGRPRPHRPQAGRPRAPRGGHLAVLTGQRTRRQALSGQRLLRLAPATGRVCRPLPRVGTILHRSFCDGGEPPPPRLQQPLHVGGNGGRQRVGAAVGGALQLCQPAHLAAGLGSPQAAEGQSRRPRHRSRVAGLPLVASVPGGRPHGGLPPEVSAPLHARPLGRARQTAVLADGRTVDRLQRPCAHSVAWRDLTEANTVAALGHVSAGAATARAILDSAITHRTAAGYNRQWVYYADFCEANGWPALPTTDAAISCYFATMCDRGLKPSTMRSYLTSVNNMHAAKGFDKPAAGPLVGKLRKGWARMVADKTNSLPTARGPLSPEHAWDILKLATRTTDPDWRRQLTAIVHCFLVCRRTSEVIELQFQDIFVLADGAFSIHVNRYKNTEGRDDPRRLVYTIPRDPMLVHDPVLALLRTMRDELVAEAAPPNRMVFSTPSVHRAPTVDDLTSWLHKAMAALGAAPPPGVLYSSYSCRAGGATALHVIGVPMVAVAAMLGHKDNDTRTAIAKYVSVLAPFSPAALRLCGRWLRSAPEGRHPARPSPSSGTPAYGRQE</sequence>
<protein>
    <submittedName>
        <fullName evidence="1">Uncharacterized protein</fullName>
    </submittedName>
</protein>
<gene>
    <name evidence="1" type="ORF">I4F81_005062</name>
</gene>
<accession>A0ACC3BXR3</accession>
<reference evidence="1" key="1">
    <citation type="submission" date="2019-11" db="EMBL/GenBank/DDBJ databases">
        <title>Nori genome reveals adaptations in red seaweeds to the harsh intertidal environment.</title>
        <authorList>
            <person name="Wang D."/>
            <person name="Mao Y."/>
        </authorList>
    </citation>
    <scope>NUCLEOTIDE SEQUENCE</scope>
    <source>
        <tissue evidence="1">Gametophyte</tissue>
    </source>
</reference>